<feature type="transmembrane region" description="Helical" evidence="7">
    <location>
        <begin position="12"/>
        <end position="30"/>
    </location>
</feature>
<feature type="domain" description="EamA" evidence="8">
    <location>
        <begin position="155"/>
        <end position="290"/>
    </location>
</feature>
<comment type="subcellular location">
    <subcellularLocation>
        <location evidence="1">Cell membrane</location>
        <topology evidence="1">Multi-pass membrane protein</topology>
    </subcellularLocation>
</comment>
<keyword evidence="5 7" id="KW-1133">Transmembrane helix</keyword>
<gene>
    <name evidence="9" type="ORF">SAMN04490355_101490</name>
</gene>
<evidence type="ECO:0000313" key="9">
    <source>
        <dbReference type="EMBL" id="SFL71148.1"/>
    </source>
</evidence>
<evidence type="ECO:0000256" key="1">
    <source>
        <dbReference type="ARBA" id="ARBA00004651"/>
    </source>
</evidence>
<keyword evidence="10" id="KW-1185">Reference proteome</keyword>
<evidence type="ECO:0000256" key="5">
    <source>
        <dbReference type="ARBA" id="ARBA00022989"/>
    </source>
</evidence>
<feature type="transmembrane region" description="Helical" evidence="7">
    <location>
        <begin position="251"/>
        <end position="268"/>
    </location>
</feature>
<feature type="transmembrane region" description="Helical" evidence="7">
    <location>
        <begin position="123"/>
        <end position="142"/>
    </location>
</feature>
<dbReference type="OrthoDB" id="1682873at2"/>
<dbReference type="Pfam" id="PF00892">
    <property type="entry name" value="EamA"/>
    <property type="match status" value="2"/>
</dbReference>
<dbReference type="InterPro" id="IPR037185">
    <property type="entry name" value="EmrE-like"/>
</dbReference>
<protein>
    <submittedName>
        <fullName evidence="9">Permease of the drug/metabolite transporter (DMT) superfamily</fullName>
    </submittedName>
</protein>
<reference evidence="10" key="1">
    <citation type="submission" date="2016-10" db="EMBL/GenBank/DDBJ databases">
        <authorList>
            <person name="Varghese N."/>
            <person name="Submissions S."/>
        </authorList>
    </citation>
    <scope>NUCLEOTIDE SEQUENCE [LARGE SCALE GENOMIC DNA]</scope>
    <source>
        <strain evidence="10">DSM 13327</strain>
    </source>
</reference>
<feature type="transmembrane region" description="Helical" evidence="7">
    <location>
        <begin position="36"/>
        <end position="56"/>
    </location>
</feature>
<evidence type="ECO:0000256" key="2">
    <source>
        <dbReference type="ARBA" id="ARBA00007362"/>
    </source>
</evidence>
<comment type="similarity">
    <text evidence="2">Belongs to the EamA transporter family.</text>
</comment>
<evidence type="ECO:0000256" key="4">
    <source>
        <dbReference type="ARBA" id="ARBA00022692"/>
    </source>
</evidence>
<dbReference type="InterPro" id="IPR050638">
    <property type="entry name" value="AA-Vitamin_Transporters"/>
</dbReference>
<keyword evidence="4 7" id="KW-0812">Transmembrane</keyword>
<feature type="transmembrane region" description="Helical" evidence="7">
    <location>
        <begin position="216"/>
        <end position="239"/>
    </location>
</feature>
<dbReference type="SUPFAM" id="SSF103481">
    <property type="entry name" value="Multidrug resistance efflux transporter EmrE"/>
    <property type="match status" value="2"/>
</dbReference>
<feature type="transmembrane region" description="Helical" evidence="7">
    <location>
        <begin position="154"/>
        <end position="174"/>
    </location>
</feature>
<dbReference type="EMBL" id="FOTS01000014">
    <property type="protein sequence ID" value="SFL71148.1"/>
    <property type="molecule type" value="Genomic_DNA"/>
</dbReference>
<dbReference type="InterPro" id="IPR000620">
    <property type="entry name" value="EamA_dom"/>
</dbReference>
<dbReference type="PANTHER" id="PTHR32322:SF18">
    <property type="entry name" value="S-ADENOSYLMETHIONINE_S-ADENOSYLHOMOCYSTEINE TRANSPORTER"/>
    <property type="match status" value="1"/>
</dbReference>
<evidence type="ECO:0000259" key="8">
    <source>
        <dbReference type="Pfam" id="PF00892"/>
    </source>
</evidence>
<feature type="transmembrane region" description="Helical" evidence="7">
    <location>
        <begin position="68"/>
        <end position="90"/>
    </location>
</feature>
<dbReference type="RefSeq" id="WP_090935926.1">
    <property type="nucleotide sequence ID" value="NZ_FOTS01000014.1"/>
</dbReference>
<dbReference type="PANTHER" id="PTHR32322">
    <property type="entry name" value="INNER MEMBRANE TRANSPORTER"/>
    <property type="match status" value="1"/>
</dbReference>
<proteinExistence type="inferred from homology"/>
<accession>A0A1I4JX50</accession>
<dbReference type="AlphaFoldDB" id="A0A1I4JX50"/>
<evidence type="ECO:0000256" key="6">
    <source>
        <dbReference type="ARBA" id="ARBA00023136"/>
    </source>
</evidence>
<organism evidence="9 10">
    <name type="scientific">Pelosinus propionicus DSM 13327</name>
    <dbReference type="NCBI Taxonomy" id="1123291"/>
    <lineage>
        <taxon>Bacteria</taxon>
        <taxon>Bacillati</taxon>
        <taxon>Bacillota</taxon>
        <taxon>Negativicutes</taxon>
        <taxon>Selenomonadales</taxon>
        <taxon>Sporomusaceae</taxon>
        <taxon>Pelosinus</taxon>
    </lineage>
</organism>
<evidence type="ECO:0000313" key="10">
    <source>
        <dbReference type="Proteomes" id="UP000199520"/>
    </source>
</evidence>
<dbReference type="Proteomes" id="UP000199520">
    <property type="component" value="Unassembled WGS sequence"/>
</dbReference>
<feature type="transmembrane region" description="Helical" evidence="7">
    <location>
        <begin position="186"/>
        <end position="204"/>
    </location>
</feature>
<name>A0A1I4JX50_9FIRM</name>
<keyword evidence="6 7" id="KW-0472">Membrane</keyword>
<dbReference type="GO" id="GO:0005886">
    <property type="term" value="C:plasma membrane"/>
    <property type="evidence" value="ECO:0007669"/>
    <property type="project" value="UniProtKB-SubCell"/>
</dbReference>
<sequence>MMRQQRITEGVLLLTVFIWGVNTPLMKIGLGYLSPLLYNALRLLLASIFAWVILFYSGTNKPIKGCDIPSILAVGLLGFCCSQLLLMIGLPHTTAGNASIMNALLPLTVILMNRIFKKETISFFVIVGMLVSLVGIICVVLGSDKNISLDSNHVMGAALILISQFGVGYYTIFSRDLLERYSAHQIIAYVVTLSAIVFSMVAMPEVSLVSWGDVPIKAWISILFSGLFALLLANVAWIWCVGKLGSTRASLFQNLVPIFAIIGAWILLGEVLTWLQWLGMILVFNGLYLARTNGKENFLIRLLEHLACAKP</sequence>
<feature type="transmembrane region" description="Helical" evidence="7">
    <location>
        <begin position="96"/>
        <end position="116"/>
    </location>
</feature>
<feature type="domain" description="EamA" evidence="8">
    <location>
        <begin position="11"/>
        <end position="140"/>
    </location>
</feature>
<evidence type="ECO:0000256" key="7">
    <source>
        <dbReference type="SAM" id="Phobius"/>
    </source>
</evidence>
<evidence type="ECO:0000256" key="3">
    <source>
        <dbReference type="ARBA" id="ARBA00022475"/>
    </source>
</evidence>
<keyword evidence="3" id="KW-1003">Cell membrane</keyword>
<feature type="transmembrane region" description="Helical" evidence="7">
    <location>
        <begin position="274"/>
        <end position="291"/>
    </location>
</feature>
<dbReference type="STRING" id="1123291.SAMN04490355_101490"/>